<evidence type="ECO:0000256" key="1">
    <source>
        <dbReference type="ARBA" id="ARBA00006484"/>
    </source>
</evidence>
<gene>
    <name evidence="3" type="ORF">JX265_011594</name>
</gene>
<evidence type="ECO:0000313" key="4">
    <source>
        <dbReference type="Proteomes" id="UP000829685"/>
    </source>
</evidence>
<dbReference type="PRINTS" id="PR00081">
    <property type="entry name" value="GDHRDH"/>
</dbReference>
<dbReference type="Proteomes" id="UP000829685">
    <property type="component" value="Unassembled WGS sequence"/>
</dbReference>
<dbReference type="PANTHER" id="PTHR24320">
    <property type="entry name" value="RETINOL DEHYDROGENASE"/>
    <property type="match status" value="1"/>
</dbReference>
<evidence type="ECO:0008006" key="5">
    <source>
        <dbReference type="Google" id="ProtNLM"/>
    </source>
</evidence>
<dbReference type="PANTHER" id="PTHR24320:SF283">
    <property type="entry name" value="RETINOL DEHYDROGENASE 11"/>
    <property type="match status" value="1"/>
</dbReference>
<dbReference type="Pfam" id="PF00106">
    <property type="entry name" value="adh_short"/>
    <property type="match status" value="1"/>
</dbReference>
<keyword evidence="2" id="KW-0560">Oxidoreductase</keyword>
<evidence type="ECO:0000256" key="2">
    <source>
        <dbReference type="ARBA" id="ARBA00023002"/>
    </source>
</evidence>
<sequence>MTGTTHAEFNDKTEALEVAQALAESVRGKTIVVTGVNQGGIGFTTAEAFVTHLIVASRTPLKMQESINALKSKFPDVDYRALEIDLCSQQSVRKAAAELLSWEDVPAVDILVNSAAIMNIPERTINDDGIEIQFATNHIGHFLFTNLILPKLIKAANASRVKGATRVINVASASPTMATMRWSDLNFEKLNKDLPASEQPNYDMLRHWGFKDPEDQSYLPLEGYNQSKIANVLFGIGLTERLFSRYGILGLALHPGVIQTELGRSAPPHVMAAIMNMAEEGTYTWKSQAAGASTTLVAALDPKLGPPESREGKKENFGAFLWDCQISDLALPPAVSSAEADKMWKISEGLVKETFVW</sequence>
<evidence type="ECO:0000313" key="3">
    <source>
        <dbReference type="EMBL" id="KAI1856635.1"/>
    </source>
</evidence>
<reference evidence="3" key="1">
    <citation type="submission" date="2021-03" db="EMBL/GenBank/DDBJ databases">
        <title>Revisited historic fungal species revealed as producer of novel bioactive compounds through whole genome sequencing and comparative genomics.</title>
        <authorList>
            <person name="Vignolle G.A."/>
            <person name="Hochenegger N."/>
            <person name="Mach R.L."/>
            <person name="Mach-Aigner A.R."/>
            <person name="Javad Rahimi M."/>
            <person name="Salim K.A."/>
            <person name="Chan C.M."/>
            <person name="Lim L.B.L."/>
            <person name="Cai F."/>
            <person name="Druzhinina I.S."/>
            <person name="U'Ren J.M."/>
            <person name="Derntl C."/>
        </authorList>
    </citation>
    <scope>NUCLEOTIDE SEQUENCE</scope>
    <source>
        <strain evidence="3">TUCIM 5799</strain>
    </source>
</reference>
<dbReference type="AlphaFoldDB" id="A0A9P9WCB8"/>
<comment type="similarity">
    <text evidence="1">Belongs to the short-chain dehydrogenases/reductases (SDR) family.</text>
</comment>
<dbReference type="InterPro" id="IPR002347">
    <property type="entry name" value="SDR_fam"/>
</dbReference>
<keyword evidence="4" id="KW-1185">Reference proteome</keyword>
<comment type="caution">
    <text evidence="3">The sequence shown here is derived from an EMBL/GenBank/DDBJ whole genome shotgun (WGS) entry which is preliminary data.</text>
</comment>
<dbReference type="EMBL" id="JAFIMR010000043">
    <property type="protein sequence ID" value="KAI1856635.1"/>
    <property type="molecule type" value="Genomic_DNA"/>
</dbReference>
<name>A0A9P9WCB8_9PEZI</name>
<dbReference type="SUPFAM" id="SSF51735">
    <property type="entry name" value="NAD(P)-binding Rossmann-fold domains"/>
    <property type="match status" value="1"/>
</dbReference>
<accession>A0A9P9WCB8</accession>
<protein>
    <recommendedName>
        <fullName evidence="5">Short-chain dehydrogenase</fullName>
    </recommendedName>
</protein>
<organism evidence="3 4">
    <name type="scientific">Neoarthrinium moseri</name>
    <dbReference type="NCBI Taxonomy" id="1658444"/>
    <lineage>
        <taxon>Eukaryota</taxon>
        <taxon>Fungi</taxon>
        <taxon>Dikarya</taxon>
        <taxon>Ascomycota</taxon>
        <taxon>Pezizomycotina</taxon>
        <taxon>Sordariomycetes</taxon>
        <taxon>Xylariomycetidae</taxon>
        <taxon>Amphisphaeriales</taxon>
        <taxon>Apiosporaceae</taxon>
        <taxon>Neoarthrinium</taxon>
    </lineage>
</organism>
<dbReference type="InterPro" id="IPR036291">
    <property type="entry name" value="NAD(P)-bd_dom_sf"/>
</dbReference>
<dbReference type="Gene3D" id="3.40.50.720">
    <property type="entry name" value="NAD(P)-binding Rossmann-like Domain"/>
    <property type="match status" value="1"/>
</dbReference>
<proteinExistence type="inferred from homology"/>
<dbReference type="GO" id="GO:0016491">
    <property type="term" value="F:oxidoreductase activity"/>
    <property type="evidence" value="ECO:0007669"/>
    <property type="project" value="UniProtKB-KW"/>
</dbReference>